<evidence type="ECO:0000256" key="2">
    <source>
        <dbReference type="ARBA" id="ARBA00022448"/>
    </source>
</evidence>
<dbReference type="GO" id="GO:0015833">
    <property type="term" value="P:peptide transport"/>
    <property type="evidence" value="ECO:0007669"/>
    <property type="project" value="TreeGrafter"/>
</dbReference>
<sequence>MSSGRAGVTRRKLLAGAATGAAGASAGCLDRLQALLGWRGGGQTTLRIKTLPADADPYGLRLARAVGEWLQAAGVDAQVIPTAEDELRRQILVNHQFDLFVGRTPDVPREPDTLYSLLHSTGVLAPGWRNPFGYSNAQVDDLLQRQRRATGQDRRDVVATLQRTIARTQPFSILGFPETIRAVRTDRFTGWERANLDSPLGYLALEATAEAAASPRTLRIGTTYQQEIQNLNPLSVRYRDNTILTNLLYDPLGRTVGSDRIEPWLADSWEFERRGEDLRATVRLRPNQRWHDGEPLTADDVAFTYGFIADTSAADADGFVPVPRYHGQASLIESVRATDLRTVEFAFTDCSETVARRALTVPILPEHVWQQRRRPATLGGVDVGGQVTEALVTKNVPAVGSGPVEFEEQPSSVELVLSRFDEHFLHRTDGGTFPAWMDGGLPFQQLVVQADVSDGILVEAAADGTLDAAINGIGAETVDRIVDAPALDLLTRPSNSYYVLGYNTRRPPLHNYQFRRVLGRLLDREHLADAVFDGYAEPAASPLAGTDWLPSTLEWNGDHPVLPFLGSDGDVAEERLQQAWQEAGFRYEGGRLLKR</sequence>
<dbReference type="PANTHER" id="PTHR30290:SF9">
    <property type="entry name" value="OLIGOPEPTIDE-BINDING PROTEIN APPA"/>
    <property type="match status" value="1"/>
</dbReference>
<dbReference type="Proteomes" id="UP000199076">
    <property type="component" value="Unassembled WGS sequence"/>
</dbReference>
<dbReference type="InterPro" id="IPR006311">
    <property type="entry name" value="TAT_signal"/>
</dbReference>
<feature type="domain" description="Solute-binding protein family 5" evidence="4">
    <location>
        <begin position="261"/>
        <end position="584"/>
    </location>
</feature>
<evidence type="ECO:0000313" key="6">
    <source>
        <dbReference type="Proteomes" id="UP000199076"/>
    </source>
</evidence>
<protein>
    <submittedName>
        <fullName evidence="5">Peptide/nickel transport system substrate-binding protein</fullName>
    </submittedName>
</protein>
<evidence type="ECO:0000256" key="3">
    <source>
        <dbReference type="ARBA" id="ARBA00022729"/>
    </source>
</evidence>
<dbReference type="STRING" id="660518.SAMN05216218_103248"/>
<dbReference type="Gene3D" id="3.40.190.10">
    <property type="entry name" value="Periplasmic binding protein-like II"/>
    <property type="match status" value="1"/>
</dbReference>
<evidence type="ECO:0000259" key="4">
    <source>
        <dbReference type="Pfam" id="PF00496"/>
    </source>
</evidence>
<dbReference type="EMBL" id="FNBK01000003">
    <property type="protein sequence ID" value="SDF06701.1"/>
    <property type="molecule type" value="Genomic_DNA"/>
</dbReference>
<comment type="similarity">
    <text evidence="1">Belongs to the bacterial solute-binding protein 5 family.</text>
</comment>
<dbReference type="InterPro" id="IPR000914">
    <property type="entry name" value="SBP_5_dom"/>
</dbReference>
<keyword evidence="2" id="KW-0813">Transport</keyword>
<dbReference type="PANTHER" id="PTHR30290">
    <property type="entry name" value="PERIPLASMIC BINDING COMPONENT OF ABC TRANSPORTER"/>
    <property type="match status" value="1"/>
</dbReference>
<keyword evidence="6" id="KW-1185">Reference proteome</keyword>
<gene>
    <name evidence="5" type="ORF">SAMN05216218_103248</name>
</gene>
<accession>A0A1G7I1T5</accession>
<dbReference type="SUPFAM" id="SSF53850">
    <property type="entry name" value="Periplasmic binding protein-like II"/>
    <property type="match status" value="2"/>
</dbReference>
<dbReference type="Gene3D" id="3.10.105.10">
    <property type="entry name" value="Dipeptide-binding Protein, Domain 3"/>
    <property type="match status" value="2"/>
</dbReference>
<evidence type="ECO:0000256" key="1">
    <source>
        <dbReference type="ARBA" id="ARBA00005695"/>
    </source>
</evidence>
<dbReference type="Pfam" id="PF00496">
    <property type="entry name" value="SBP_bac_5"/>
    <property type="match status" value="1"/>
</dbReference>
<dbReference type="CDD" id="cd00995">
    <property type="entry name" value="PBP2_NikA_DppA_OppA_like"/>
    <property type="match status" value="1"/>
</dbReference>
<dbReference type="PROSITE" id="PS51318">
    <property type="entry name" value="TAT"/>
    <property type="match status" value="1"/>
</dbReference>
<reference evidence="6" key="1">
    <citation type="submission" date="2016-10" db="EMBL/GenBank/DDBJ databases">
        <authorList>
            <person name="Varghese N."/>
            <person name="Submissions S."/>
        </authorList>
    </citation>
    <scope>NUCLEOTIDE SEQUENCE [LARGE SCALE GENOMIC DNA]</scope>
    <source>
        <strain evidence="6">IBRC-M 10760</strain>
    </source>
</reference>
<dbReference type="AlphaFoldDB" id="A0A1G7I1T5"/>
<proteinExistence type="inferred from homology"/>
<evidence type="ECO:0000313" key="5">
    <source>
        <dbReference type="EMBL" id="SDF06701.1"/>
    </source>
</evidence>
<dbReference type="PROSITE" id="PS51257">
    <property type="entry name" value="PROKAR_LIPOPROTEIN"/>
    <property type="match status" value="1"/>
</dbReference>
<organism evidence="5 6">
    <name type="scientific">Halorientalis regularis</name>
    <dbReference type="NCBI Taxonomy" id="660518"/>
    <lineage>
        <taxon>Archaea</taxon>
        <taxon>Methanobacteriati</taxon>
        <taxon>Methanobacteriota</taxon>
        <taxon>Stenosarchaea group</taxon>
        <taxon>Halobacteria</taxon>
        <taxon>Halobacteriales</taxon>
        <taxon>Haloarculaceae</taxon>
        <taxon>Halorientalis</taxon>
    </lineage>
</organism>
<dbReference type="GO" id="GO:1904680">
    <property type="term" value="F:peptide transmembrane transporter activity"/>
    <property type="evidence" value="ECO:0007669"/>
    <property type="project" value="TreeGrafter"/>
</dbReference>
<keyword evidence="3" id="KW-0732">Signal</keyword>
<dbReference type="InterPro" id="IPR039424">
    <property type="entry name" value="SBP_5"/>
</dbReference>
<name>A0A1G7I1T5_9EURY</name>